<evidence type="ECO:0000259" key="4">
    <source>
        <dbReference type="Pfam" id="PF13490"/>
    </source>
</evidence>
<dbReference type="OrthoDB" id="5242431at2"/>
<evidence type="ECO:0000256" key="2">
    <source>
        <dbReference type="ARBA" id="ARBA00023163"/>
    </source>
</evidence>
<dbReference type="STRING" id="1206085.SAMN05443575_2821"/>
<keyword evidence="5" id="KW-0862">Zinc</keyword>
<evidence type="ECO:0000313" key="5">
    <source>
        <dbReference type="EMBL" id="SHG80506.1"/>
    </source>
</evidence>
<keyword evidence="1" id="KW-0805">Transcription regulation</keyword>
<evidence type="ECO:0000313" key="6">
    <source>
        <dbReference type="Proteomes" id="UP000186132"/>
    </source>
</evidence>
<keyword evidence="6" id="KW-1185">Reference proteome</keyword>
<organism evidence="5 6">
    <name type="scientific">Jatrophihabitans endophyticus</name>
    <dbReference type="NCBI Taxonomy" id="1206085"/>
    <lineage>
        <taxon>Bacteria</taxon>
        <taxon>Bacillati</taxon>
        <taxon>Actinomycetota</taxon>
        <taxon>Actinomycetes</taxon>
        <taxon>Jatrophihabitantales</taxon>
        <taxon>Jatrophihabitantaceae</taxon>
        <taxon>Jatrophihabitans</taxon>
    </lineage>
</organism>
<dbReference type="GO" id="GO:0008270">
    <property type="term" value="F:zinc ion binding"/>
    <property type="evidence" value="ECO:0007669"/>
    <property type="project" value="UniProtKB-KW"/>
</dbReference>
<keyword evidence="3" id="KW-0812">Transmembrane</keyword>
<dbReference type="Proteomes" id="UP000186132">
    <property type="component" value="Unassembled WGS sequence"/>
</dbReference>
<feature type="transmembrane region" description="Helical" evidence="3">
    <location>
        <begin position="102"/>
        <end position="126"/>
    </location>
</feature>
<keyword evidence="3" id="KW-1133">Transmembrane helix</keyword>
<accession>A0A1M5MTC1</accession>
<reference evidence="5 6" key="1">
    <citation type="submission" date="2016-11" db="EMBL/GenBank/DDBJ databases">
        <authorList>
            <person name="Jaros S."/>
            <person name="Januszkiewicz K."/>
            <person name="Wedrychowicz H."/>
        </authorList>
    </citation>
    <scope>NUCLEOTIDE SEQUENCE [LARGE SCALE GENOMIC DNA]</scope>
    <source>
        <strain evidence="5 6">DSM 45627</strain>
    </source>
</reference>
<dbReference type="Pfam" id="PF13490">
    <property type="entry name" value="zf-HC2"/>
    <property type="match status" value="1"/>
</dbReference>
<keyword evidence="5" id="KW-0479">Metal-binding</keyword>
<dbReference type="InterPro" id="IPR027383">
    <property type="entry name" value="Znf_put"/>
</dbReference>
<evidence type="ECO:0000256" key="1">
    <source>
        <dbReference type="ARBA" id="ARBA00023015"/>
    </source>
</evidence>
<gene>
    <name evidence="5" type="ORF">SAMN05443575_2821</name>
</gene>
<name>A0A1M5MTC1_9ACTN</name>
<dbReference type="AlphaFoldDB" id="A0A1M5MTC1"/>
<keyword evidence="5" id="KW-0863">Zinc-finger</keyword>
<keyword evidence="3" id="KW-0472">Membrane</keyword>
<protein>
    <submittedName>
        <fullName evidence="5">Putative zinc-finger</fullName>
    </submittedName>
</protein>
<feature type="domain" description="Putative zinc-finger" evidence="4">
    <location>
        <begin position="12"/>
        <end position="38"/>
    </location>
</feature>
<dbReference type="RefSeq" id="WP_073390894.1">
    <property type="nucleotide sequence ID" value="NZ_FQVU01000003.1"/>
</dbReference>
<evidence type="ECO:0000256" key="3">
    <source>
        <dbReference type="SAM" id="Phobius"/>
    </source>
</evidence>
<dbReference type="EMBL" id="FQVU01000003">
    <property type="protein sequence ID" value="SHG80506.1"/>
    <property type="molecule type" value="Genomic_DNA"/>
</dbReference>
<sequence length="236" mass="25321">MTGADEFHHHDGAYVLGALDDADRDAFEAHLPGCAECRGRVAEARAAMLLLAAAGPRGEAAGAVGDSPDALPDTLLPDTLLPDTLLPGLLRRAEHERRRRRVVAAGTGVLAGLAAACLAVLAIVFWPSGDRQQDRPDPPRAFVAVRPNPVEASAQLVGRRWGTQIDLRCRYKRDLQPGTTYRLVVVDVDRRRFDAGGWTLGEGTTDFVGGTEVPRDRIAAVQVTLADGRPILQLTP</sequence>
<dbReference type="Gene3D" id="1.10.10.1320">
    <property type="entry name" value="Anti-sigma factor, zinc-finger domain"/>
    <property type="match status" value="1"/>
</dbReference>
<proteinExistence type="predicted"/>
<dbReference type="InterPro" id="IPR041916">
    <property type="entry name" value="Anti_sigma_zinc_sf"/>
</dbReference>
<keyword evidence="2" id="KW-0804">Transcription</keyword>